<proteinExistence type="predicted"/>
<keyword evidence="2" id="KW-1185">Reference proteome</keyword>
<protein>
    <submittedName>
        <fullName evidence="1">Uncharacterized protein</fullName>
    </submittedName>
</protein>
<evidence type="ECO:0000313" key="2">
    <source>
        <dbReference type="Proteomes" id="UP000094828"/>
    </source>
</evidence>
<dbReference type="STRING" id="1841610.A6X21_12805"/>
<dbReference type="EMBL" id="LYDR01000152">
    <property type="protein sequence ID" value="ODA28569.1"/>
    <property type="molecule type" value="Genomic_DNA"/>
</dbReference>
<dbReference type="AlphaFoldDB" id="A0A1C3E5Z3"/>
<dbReference type="Proteomes" id="UP000094828">
    <property type="component" value="Unassembled WGS sequence"/>
</dbReference>
<sequence>MQLEICGEIFTEARSSVGLLVFSGRMLINSLQTSKMTCTIQRKGVIQAPWRLEEIVGVSAVN</sequence>
<name>A0A1C3E5Z3_9PLAN</name>
<organism evidence="1 2">
    <name type="scientific">Planctopirus hydrillae</name>
    <dbReference type="NCBI Taxonomy" id="1841610"/>
    <lineage>
        <taxon>Bacteria</taxon>
        <taxon>Pseudomonadati</taxon>
        <taxon>Planctomycetota</taxon>
        <taxon>Planctomycetia</taxon>
        <taxon>Planctomycetales</taxon>
        <taxon>Planctomycetaceae</taxon>
        <taxon>Planctopirus</taxon>
    </lineage>
</organism>
<accession>A0A1C3E5Z3</accession>
<reference evidence="1 2" key="1">
    <citation type="submission" date="2016-05" db="EMBL/GenBank/DDBJ databases">
        <title>Genomic and physiological characterization of Planctopirus sp. isolated from fresh water lake.</title>
        <authorList>
            <person name="Subhash Y."/>
            <person name="Ramana C."/>
        </authorList>
    </citation>
    <scope>NUCLEOTIDE SEQUENCE [LARGE SCALE GENOMIC DNA]</scope>
    <source>
        <strain evidence="1 2">JC280</strain>
    </source>
</reference>
<gene>
    <name evidence="1" type="ORF">A6X21_12805</name>
</gene>
<evidence type="ECO:0000313" key="1">
    <source>
        <dbReference type="EMBL" id="ODA28569.1"/>
    </source>
</evidence>
<comment type="caution">
    <text evidence="1">The sequence shown here is derived from an EMBL/GenBank/DDBJ whole genome shotgun (WGS) entry which is preliminary data.</text>
</comment>